<protein>
    <submittedName>
        <fullName evidence="3">Carboxylesterase type B domain-containing protein</fullName>
    </submittedName>
</protein>
<proteinExistence type="predicted"/>
<dbReference type="InterPro" id="IPR019819">
    <property type="entry name" value="Carboxylesterase_B_CS"/>
</dbReference>
<dbReference type="InterPro" id="IPR029058">
    <property type="entry name" value="AB_hydrolase_fold"/>
</dbReference>
<organism evidence="2 3">
    <name type="scientific">Setaria digitata</name>
    <dbReference type="NCBI Taxonomy" id="48799"/>
    <lineage>
        <taxon>Eukaryota</taxon>
        <taxon>Metazoa</taxon>
        <taxon>Ecdysozoa</taxon>
        <taxon>Nematoda</taxon>
        <taxon>Chromadorea</taxon>
        <taxon>Rhabditida</taxon>
        <taxon>Spirurina</taxon>
        <taxon>Spiruromorpha</taxon>
        <taxon>Filarioidea</taxon>
        <taxon>Setariidae</taxon>
        <taxon>Setaria</taxon>
    </lineage>
</organism>
<sequence>MLQLRCCKNGNKMPQQGRQVKTKFGIVQGVRLVNTENRQFDAFLGIPFAKPPTGSLRFKKPEPPECWDGIKRTIKFGPRAPQYDFLWSKSLNATEKNEDCLYLNVFSPAWIPPDKDGFAVMVYIHGGAFLIGSASQFGDKNICNNLCRHNVIVVTIQYRLGFLGFFCTGDKACPGNIGLWDQRMALQWVKDNICAFNGNPKCITVFGQSAGGACADLLSLSPESRNLFQQVIPMSGNAQCAWAVNETDRVVDVCKRFAECVGWKRKNLNGFSLQIT</sequence>
<evidence type="ECO:0000259" key="1">
    <source>
        <dbReference type="Pfam" id="PF00135"/>
    </source>
</evidence>
<dbReference type="SUPFAM" id="SSF53474">
    <property type="entry name" value="alpha/beta-Hydrolases"/>
    <property type="match status" value="1"/>
</dbReference>
<accession>A0A915PX88</accession>
<dbReference type="PANTHER" id="PTHR44590:SF3">
    <property type="entry name" value="CARBOXYLESTERASE TYPE B DOMAIN-CONTAINING PROTEIN"/>
    <property type="match status" value="1"/>
</dbReference>
<dbReference type="Pfam" id="PF00135">
    <property type="entry name" value="COesterase"/>
    <property type="match status" value="1"/>
</dbReference>
<keyword evidence="2" id="KW-1185">Reference proteome</keyword>
<evidence type="ECO:0000313" key="2">
    <source>
        <dbReference type="Proteomes" id="UP000887581"/>
    </source>
</evidence>
<dbReference type="Proteomes" id="UP000887581">
    <property type="component" value="Unplaced"/>
</dbReference>
<name>A0A915PX88_9BILA</name>
<dbReference type="Gene3D" id="3.40.50.1820">
    <property type="entry name" value="alpha/beta hydrolase"/>
    <property type="match status" value="1"/>
</dbReference>
<dbReference type="WBParaSite" id="sdigi.contig409.g8126.t1">
    <property type="protein sequence ID" value="sdigi.contig409.g8126.t1"/>
    <property type="gene ID" value="sdigi.contig409.g8126"/>
</dbReference>
<reference evidence="3" key="1">
    <citation type="submission" date="2022-11" db="UniProtKB">
        <authorList>
            <consortium name="WormBaseParasite"/>
        </authorList>
    </citation>
    <scope>IDENTIFICATION</scope>
</reference>
<feature type="domain" description="Carboxylesterase type B" evidence="1">
    <location>
        <begin position="18"/>
        <end position="267"/>
    </location>
</feature>
<dbReference type="PROSITE" id="PS00941">
    <property type="entry name" value="CARBOXYLESTERASE_B_2"/>
    <property type="match status" value="1"/>
</dbReference>
<dbReference type="AlphaFoldDB" id="A0A915PX88"/>
<dbReference type="InterPro" id="IPR002018">
    <property type="entry name" value="CarbesteraseB"/>
</dbReference>
<dbReference type="PANTHER" id="PTHR44590">
    <property type="entry name" value="CARBOXYLIC ESTER HYDROLASE-RELATED"/>
    <property type="match status" value="1"/>
</dbReference>
<evidence type="ECO:0000313" key="3">
    <source>
        <dbReference type="WBParaSite" id="sdigi.contig409.g8126.t1"/>
    </source>
</evidence>